<feature type="domain" description="Abnormal cell migration protein 18-like fibronectin type I" evidence="1">
    <location>
        <begin position="21"/>
        <end position="68"/>
    </location>
</feature>
<dbReference type="InterPro" id="IPR055119">
    <property type="entry name" value="Mig18_Fn1"/>
</dbReference>
<sequence>MGGHVQEWNSSECNKALLHGKGRYWYVCSGGELQPQGCFTSKDERIFIYGTFVQNGYEMQCIIGNDGYLQFKFTACVPGNGSRRYLVGETWEDEQHMYWFVCKADGAYLRTDIGGCVSHDKKSRIRLDDNYDFGEYTYQCQKKYNGTVQMCSVGCIHKGVHYKVGQQWPVCASNIPIKLKKLFLLSKKCVGF</sequence>
<accession>A0A0M3HXS0</accession>
<dbReference type="Proteomes" id="UP000036681">
    <property type="component" value="Unplaced"/>
</dbReference>
<reference evidence="3" key="1">
    <citation type="submission" date="2017-02" db="UniProtKB">
        <authorList>
            <consortium name="WormBaseParasite"/>
        </authorList>
    </citation>
    <scope>IDENTIFICATION</scope>
</reference>
<keyword evidence="2" id="KW-1185">Reference proteome</keyword>
<feature type="domain" description="Abnormal cell migration protein 18-like fibronectin type I" evidence="1">
    <location>
        <begin position="74"/>
        <end position="147"/>
    </location>
</feature>
<dbReference type="Pfam" id="PF23003">
    <property type="entry name" value="Fn1_2"/>
    <property type="match status" value="2"/>
</dbReference>
<dbReference type="WBParaSite" id="ALUE_0000817601-mRNA-1">
    <property type="protein sequence ID" value="ALUE_0000817601-mRNA-1"/>
    <property type="gene ID" value="ALUE_0000817601"/>
</dbReference>
<name>A0A0M3HXS0_ASCLU</name>
<evidence type="ECO:0000313" key="3">
    <source>
        <dbReference type="WBParaSite" id="ALUE_0000817601-mRNA-1"/>
    </source>
</evidence>
<organism evidence="2 3">
    <name type="scientific">Ascaris lumbricoides</name>
    <name type="common">Giant roundworm</name>
    <dbReference type="NCBI Taxonomy" id="6252"/>
    <lineage>
        <taxon>Eukaryota</taxon>
        <taxon>Metazoa</taxon>
        <taxon>Ecdysozoa</taxon>
        <taxon>Nematoda</taxon>
        <taxon>Chromadorea</taxon>
        <taxon>Rhabditida</taxon>
        <taxon>Spirurina</taxon>
        <taxon>Ascaridomorpha</taxon>
        <taxon>Ascaridoidea</taxon>
        <taxon>Ascarididae</taxon>
        <taxon>Ascaris</taxon>
    </lineage>
</organism>
<evidence type="ECO:0000259" key="1">
    <source>
        <dbReference type="Pfam" id="PF23003"/>
    </source>
</evidence>
<protein>
    <submittedName>
        <fullName evidence="3">Sushi domain-containing protein</fullName>
    </submittedName>
</protein>
<proteinExistence type="predicted"/>
<evidence type="ECO:0000313" key="2">
    <source>
        <dbReference type="Proteomes" id="UP000036681"/>
    </source>
</evidence>
<dbReference type="AlphaFoldDB" id="A0A0M3HXS0"/>